<dbReference type="InterPro" id="IPR019649">
    <property type="entry name" value="DUF2512"/>
</dbReference>
<evidence type="ECO:0000313" key="3">
    <source>
        <dbReference type="Proteomes" id="UP001306950"/>
    </source>
</evidence>
<protein>
    <submittedName>
        <fullName evidence="2">DUF2512 family protein</fullName>
    </submittedName>
</protein>
<keyword evidence="1" id="KW-1133">Transmembrane helix</keyword>
<keyword evidence="1" id="KW-0472">Membrane</keyword>
<comment type="caution">
    <text evidence="2">The sequence shown here is derived from an EMBL/GenBank/DDBJ whole genome shotgun (WGS) entry which is preliminary data.</text>
</comment>
<sequence length="118" mass="12782">MDKILVKLLGNGVIVMAMLLMLSNASFIGSLLTAIALTAVAYLFGDLFVLPRTSNIVATLTDAVLAFALIWAISANAGWTMSLGEILSTVIILGVFEYALHSWMLRDGIRRDPSVRVR</sequence>
<keyword evidence="3" id="KW-1185">Reference proteome</keyword>
<dbReference type="EMBL" id="JAZHPZ010000003">
    <property type="protein sequence ID" value="MEF2966005.1"/>
    <property type="molecule type" value="Genomic_DNA"/>
</dbReference>
<reference evidence="2 3" key="1">
    <citation type="submission" date="2024-02" db="EMBL/GenBank/DDBJ databases">
        <title>A nitrogen-fixing paenibacillus bacterium.</title>
        <authorList>
            <person name="Zhang W.L."/>
            <person name="Chen S.F."/>
        </authorList>
    </citation>
    <scope>NUCLEOTIDE SEQUENCE [LARGE SCALE GENOMIC DNA]</scope>
    <source>
        <strain evidence="2 3">M1</strain>
    </source>
</reference>
<dbReference type="RefSeq" id="WP_331846228.1">
    <property type="nucleotide sequence ID" value="NZ_JAZHPZ010000003.1"/>
</dbReference>
<name>A0ABU7VQF0_9BACL</name>
<dbReference type="Pfam" id="PF10710">
    <property type="entry name" value="DUF2512"/>
    <property type="match status" value="1"/>
</dbReference>
<evidence type="ECO:0000256" key="1">
    <source>
        <dbReference type="SAM" id="Phobius"/>
    </source>
</evidence>
<evidence type="ECO:0000313" key="2">
    <source>
        <dbReference type="EMBL" id="MEF2966005.1"/>
    </source>
</evidence>
<accession>A0ABU7VQF0</accession>
<feature type="transmembrane region" description="Helical" evidence="1">
    <location>
        <begin position="79"/>
        <end position="100"/>
    </location>
</feature>
<organism evidence="2 3">
    <name type="scientific">Paenibacillus haidiansis</name>
    <dbReference type="NCBI Taxonomy" id="1574488"/>
    <lineage>
        <taxon>Bacteria</taxon>
        <taxon>Bacillati</taxon>
        <taxon>Bacillota</taxon>
        <taxon>Bacilli</taxon>
        <taxon>Bacillales</taxon>
        <taxon>Paenibacillaceae</taxon>
        <taxon>Paenibacillus</taxon>
    </lineage>
</organism>
<dbReference type="Proteomes" id="UP001306950">
    <property type="component" value="Unassembled WGS sequence"/>
</dbReference>
<feature type="transmembrane region" description="Helical" evidence="1">
    <location>
        <begin position="56"/>
        <end position="73"/>
    </location>
</feature>
<feature type="transmembrane region" description="Helical" evidence="1">
    <location>
        <begin position="12"/>
        <end position="44"/>
    </location>
</feature>
<keyword evidence="1" id="KW-0812">Transmembrane</keyword>
<proteinExistence type="predicted"/>
<gene>
    <name evidence="2" type="ORF">V3851_09195</name>
</gene>